<reference evidence="1 2" key="1">
    <citation type="submission" date="2011-02" db="EMBL/GenBank/DDBJ databases">
        <title>The Genome Sequence of Sphaeroforma arctica JP610.</title>
        <authorList>
            <consortium name="The Broad Institute Genome Sequencing Platform"/>
            <person name="Russ C."/>
            <person name="Cuomo C."/>
            <person name="Young S.K."/>
            <person name="Zeng Q."/>
            <person name="Gargeya S."/>
            <person name="Alvarado L."/>
            <person name="Berlin A."/>
            <person name="Chapman S.B."/>
            <person name="Chen Z."/>
            <person name="Freedman E."/>
            <person name="Gellesch M."/>
            <person name="Goldberg J."/>
            <person name="Griggs A."/>
            <person name="Gujja S."/>
            <person name="Heilman E."/>
            <person name="Heiman D."/>
            <person name="Howarth C."/>
            <person name="Mehta T."/>
            <person name="Neiman D."/>
            <person name="Pearson M."/>
            <person name="Roberts A."/>
            <person name="Saif S."/>
            <person name="Shea T."/>
            <person name="Shenoy N."/>
            <person name="Sisk P."/>
            <person name="Stolte C."/>
            <person name="Sykes S."/>
            <person name="White J."/>
            <person name="Yandava C."/>
            <person name="Burger G."/>
            <person name="Gray M.W."/>
            <person name="Holland P.W.H."/>
            <person name="King N."/>
            <person name="Lang F.B.F."/>
            <person name="Roger A.J."/>
            <person name="Ruiz-Trillo I."/>
            <person name="Haas B."/>
            <person name="Nusbaum C."/>
            <person name="Birren B."/>
        </authorList>
    </citation>
    <scope>NUCLEOTIDE SEQUENCE [LARGE SCALE GENOMIC DNA]</scope>
    <source>
        <strain evidence="1 2">JP610</strain>
    </source>
</reference>
<accession>A0A0L0F7L9</accession>
<protein>
    <submittedName>
        <fullName evidence="1">Uncharacterized protein</fullName>
    </submittedName>
</protein>
<feature type="non-terminal residue" evidence="1">
    <location>
        <position position="1"/>
    </location>
</feature>
<gene>
    <name evidence="1" type="ORF">SARC_14775</name>
</gene>
<dbReference type="RefSeq" id="XP_014146571.1">
    <property type="nucleotide sequence ID" value="XM_014291096.1"/>
</dbReference>
<feature type="non-terminal residue" evidence="1">
    <location>
        <position position="90"/>
    </location>
</feature>
<keyword evidence="2" id="KW-1185">Reference proteome</keyword>
<proteinExistence type="predicted"/>
<dbReference type="AlphaFoldDB" id="A0A0L0F7L9"/>
<dbReference type="GeneID" id="25915279"/>
<dbReference type="Proteomes" id="UP000054560">
    <property type="component" value="Unassembled WGS sequence"/>
</dbReference>
<evidence type="ECO:0000313" key="1">
    <source>
        <dbReference type="EMBL" id="KNC72669.1"/>
    </source>
</evidence>
<organism evidence="1 2">
    <name type="scientific">Sphaeroforma arctica JP610</name>
    <dbReference type="NCBI Taxonomy" id="667725"/>
    <lineage>
        <taxon>Eukaryota</taxon>
        <taxon>Ichthyosporea</taxon>
        <taxon>Ichthyophonida</taxon>
        <taxon>Sphaeroforma</taxon>
    </lineage>
</organism>
<dbReference type="EMBL" id="KQ246679">
    <property type="protein sequence ID" value="KNC72669.1"/>
    <property type="molecule type" value="Genomic_DNA"/>
</dbReference>
<sequence length="90" mass="10118">VSQSLPFDLNRHPYANIPHTKSILKRFTADVREYAQQTNTKVKPELIGFLKQNIEECSRVPTGSAMMTAANQLTKLSTALKELLTKDTEV</sequence>
<evidence type="ECO:0000313" key="2">
    <source>
        <dbReference type="Proteomes" id="UP000054560"/>
    </source>
</evidence>
<name>A0A0L0F7L9_9EUKA</name>